<dbReference type="GO" id="GO:0009640">
    <property type="term" value="P:photomorphogenesis"/>
    <property type="evidence" value="ECO:0007669"/>
    <property type="project" value="TreeGrafter"/>
</dbReference>
<dbReference type="AlphaFoldDB" id="A0A5A7PLW9"/>
<proteinExistence type="predicted"/>
<evidence type="ECO:0000256" key="3">
    <source>
        <dbReference type="ARBA" id="ARBA00022737"/>
    </source>
</evidence>
<dbReference type="PANTHER" id="PTHR31832">
    <property type="entry name" value="B-BOX ZINC FINGER PROTEIN 22"/>
    <property type="match status" value="1"/>
</dbReference>
<feature type="domain" description="B box-type" evidence="10">
    <location>
        <begin position="1"/>
        <end position="47"/>
    </location>
</feature>
<dbReference type="Proteomes" id="UP000325081">
    <property type="component" value="Unassembled WGS sequence"/>
</dbReference>
<dbReference type="GO" id="GO:0005634">
    <property type="term" value="C:nucleus"/>
    <property type="evidence" value="ECO:0007669"/>
    <property type="project" value="UniProtKB-SubCell"/>
</dbReference>
<dbReference type="GO" id="GO:0006355">
    <property type="term" value="P:regulation of DNA-templated transcription"/>
    <property type="evidence" value="ECO:0007669"/>
    <property type="project" value="TreeGrafter"/>
</dbReference>
<keyword evidence="8" id="KW-0539">Nucleus</keyword>
<evidence type="ECO:0000256" key="6">
    <source>
        <dbReference type="ARBA" id="ARBA00023015"/>
    </source>
</evidence>
<accession>A0A5A7PLW9</accession>
<keyword evidence="7" id="KW-0804">Transcription</keyword>
<protein>
    <submittedName>
        <fullName evidence="11">B-box zinc finger family protein</fullName>
    </submittedName>
</protein>
<evidence type="ECO:0000256" key="5">
    <source>
        <dbReference type="ARBA" id="ARBA00022833"/>
    </source>
</evidence>
<evidence type="ECO:0000259" key="10">
    <source>
        <dbReference type="PROSITE" id="PS50119"/>
    </source>
</evidence>
<evidence type="ECO:0000256" key="4">
    <source>
        <dbReference type="ARBA" id="ARBA00022771"/>
    </source>
</evidence>
<dbReference type="InterPro" id="IPR049808">
    <property type="entry name" value="CONSTANS-like_Bbox1"/>
</dbReference>
<reference evidence="12" key="1">
    <citation type="journal article" date="2019" name="Curr. Biol.">
        <title>Genome Sequence of Striga asiatica Provides Insight into the Evolution of Plant Parasitism.</title>
        <authorList>
            <person name="Yoshida S."/>
            <person name="Kim S."/>
            <person name="Wafula E.K."/>
            <person name="Tanskanen J."/>
            <person name="Kim Y.M."/>
            <person name="Honaas L."/>
            <person name="Yang Z."/>
            <person name="Spallek T."/>
            <person name="Conn C.E."/>
            <person name="Ichihashi Y."/>
            <person name="Cheong K."/>
            <person name="Cui S."/>
            <person name="Der J.P."/>
            <person name="Gundlach H."/>
            <person name="Jiao Y."/>
            <person name="Hori C."/>
            <person name="Ishida J.K."/>
            <person name="Kasahara H."/>
            <person name="Kiba T."/>
            <person name="Kim M.S."/>
            <person name="Koo N."/>
            <person name="Laohavisit A."/>
            <person name="Lee Y.H."/>
            <person name="Lumba S."/>
            <person name="McCourt P."/>
            <person name="Mortimer J.C."/>
            <person name="Mutuku J.M."/>
            <person name="Nomura T."/>
            <person name="Sasaki-Sekimoto Y."/>
            <person name="Seto Y."/>
            <person name="Wang Y."/>
            <person name="Wakatake T."/>
            <person name="Sakakibara H."/>
            <person name="Demura T."/>
            <person name="Yamaguchi S."/>
            <person name="Yoneyama K."/>
            <person name="Manabe R.I."/>
            <person name="Nelson D.C."/>
            <person name="Schulman A.H."/>
            <person name="Timko M.P."/>
            <person name="dePamphilis C.W."/>
            <person name="Choi D."/>
            <person name="Shirasu K."/>
        </authorList>
    </citation>
    <scope>NUCLEOTIDE SEQUENCE [LARGE SCALE GENOMIC DNA]</scope>
    <source>
        <strain evidence="12">cv. UVA1</strain>
    </source>
</reference>
<evidence type="ECO:0000256" key="7">
    <source>
        <dbReference type="ARBA" id="ARBA00023163"/>
    </source>
</evidence>
<comment type="caution">
    <text evidence="11">The sequence shown here is derived from an EMBL/GenBank/DDBJ whole genome shotgun (WGS) entry which is preliminary data.</text>
</comment>
<gene>
    <name evidence="11" type="ORF">STAS_09763</name>
</gene>
<feature type="non-terminal residue" evidence="11">
    <location>
        <position position="137"/>
    </location>
</feature>
<keyword evidence="3" id="KW-0677">Repeat</keyword>
<organism evidence="11 12">
    <name type="scientific">Striga asiatica</name>
    <name type="common">Asiatic witchweed</name>
    <name type="synonym">Buchnera asiatica</name>
    <dbReference type="NCBI Taxonomy" id="4170"/>
    <lineage>
        <taxon>Eukaryota</taxon>
        <taxon>Viridiplantae</taxon>
        <taxon>Streptophyta</taxon>
        <taxon>Embryophyta</taxon>
        <taxon>Tracheophyta</taxon>
        <taxon>Spermatophyta</taxon>
        <taxon>Magnoliopsida</taxon>
        <taxon>eudicotyledons</taxon>
        <taxon>Gunneridae</taxon>
        <taxon>Pentapetalae</taxon>
        <taxon>asterids</taxon>
        <taxon>lamiids</taxon>
        <taxon>Lamiales</taxon>
        <taxon>Orobanchaceae</taxon>
        <taxon>Buchnereae</taxon>
        <taxon>Striga</taxon>
    </lineage>
</organism>
<comment type="subcellular location">
    <subcellularLocation>
        <location evidence="1">Nucleus</location>
    </subcellularLocation>
</comment>
<dbReference type="PROSITE" id="PS50119">
    <property type="entry name" value="ZF_BBOX"/>
    <property type="match status" value="1"/>
</dbReference>
<dbReference type="GO" id="GO:0008270">
    <property type="term" value="F:zinc ion binding"/>
    <property type="evidence" value="ECO:0007669"/>
    <property type="project" value="UniProtKB-KW"/>
</dbReference>
<dbReference type="InterPro" id="IPR051979">
    <property type="entry name" value="B-box_zinc_finger"/>
</dbReference>
<keyword evidence="2" id="KW-0479">Metal-binding</keyword>
<sequence>MKIHCNVCESAEAGVLCCADEAALCWACDRRVHAANKLAIKHQRVPLSDSSTPKPKPIAGSKGLGLLLSDGDFEAQDSNWAVHEVPSPPTLSGLLLARKVQDPFDSSLFVPEIDSLPLLNFHCRLTGGDGTNYCRRR</sequence>
<evidence type="ECO:0000313" key="12">
    <source>
        <dbReference type="Proteomes" id="UP000325081"/>
    </source>
</evidence>
<dbReference type="CDD" id="cd19821">
    <property type="entry name" value="Bbox1_BBX-like"/>
    <property type="match status" value="1"/>
</dbReference>
<evidence type="ECO:0000256" key="1">
    <source>
        <dbReference type="ARBA" id="ARBA00004123"/>
    </source>
</evidence>
<dbReference type="OrthoDB" id="153872at2759"/>
<dbReference type="SMART" id="SM00336">
    <property type="entry name" value="BBOX"/>
    <property type="match status" value="1"/>
</dbReference>
<evidence type="ECO:0000256" key="2">
    <source>
        <dbReference type="ARBA" id="ARBA00022723"/>
    </source>
</evidence>
<dbReference type="InterPro" id="IPR000315">
    <property type="entry name" value="Znf_B-box"/>
</dbReference>
<evidence type="ECO:0000256" key="9">
    <source>
        <dbReference type="PROSITE-ProRule" id="PRU00024"/>
    </source>
</evidence>
<dbReference type="EMBL" id="BKCP01004750">
    <property type="protein sequence ID" value="GER33611.1"/>
    <property type="molecule type" value="Genomic_DNA"/>
</dbReference>
<keyword evidence="12" id="KW-1185">Reference proteome</keyword>
<name>A0A5A7PLW9_STRAF</name>
<keyword evidence="6" id="KW-0805">Transcription regulation</keyword>
<keyword evidence="4 9" id="KW-0863">Zinc-finger</keyword>
<evidence type="ECO:0000256" key="8">
    <source>
        <dbReference type="ARBA" id="ARBA00023242"/>
    </source>
</evidence>
<dbReference type="PANTHER" id="PTHR31832:SF68">
    <property type="entry name" value="B-BOX ZINC FINGER PROTEIN 22"/>
    <property type="match status" value="1"/>
</dbReference>
<keyword evidence="5" id="KW-0862">Zinc</keyword>
<evidence type="ECO:0000313" key="11">
    <source>
        <dbReference type="EMBL" id="GER33611.1"/>
    </source>
</evidence>